<name>A0ABX9VU93_AGGAP</name>
<reference evidence="2 3" key="1">
    <citation type="journal article" date="2019" name="J. Oral Microbiol.">
        <title>Role of OmpA1 and OmpA2 in Aggregatibacter actinomycetemcomitans and Aggregatibacter aphrophilus serum resistance.</title>
        <authorList>
            <person name="Lindholm M."/>
            <person name="Min Aung K."/>
            <person name="Nyunt Wai S."/>
            <person name="Oscarsson J."/>
        </authorList>
    </citation>
    <scope>NUCLEOTIDE SEQUENCE [LARGE SCALE GENOMIC DNA]</scope>
    <source>
        <strain evidence="2 3">HK83</strain>
    </source>
</reference>
<keyword evidence="3" id="KW-1185">Reference proteome</keyword>
<accession>A0ABX9VU93</accession>
<dbReference type="Proteomes" id="UP000274211">
    <property type="component" value="Unassembled WGS sequence"/>
</dbReference>
<evidence type="ECO:0008006" key="4">
    <source>
        <dbReference type="Google" id="ProtNLM"/>
    </source>
</evidence>
<proteinExistence type="predicted"/>
<evidence type="ECO:0000313" key="2">
    <source>
        <dbReference type="EMBL" id="RMW80903.1"/>
    </source>
</evidence>
<dbReference type="RefSeq" id="WP_050693993.1">
    <property type="nucleotide sequence ID" value="NZ_CP012067.1"/>
</dbReference>
<dbReference type="SUPFAM" id="SSF53300">
    <property type="entry name" value="vWA-like"/>
    <property type="match status" value="1"/>
</dbReference>
<keyword evidence="1" id="KW-0472">Membrane</keyword>
<evidence type="ECO:0000256" key="1">
    <source>
        <dbReference type="SAM" id="Phobius"/>
    </source>
</evidence>
<dbReference type="EMBL" id="QMGS01000085">
    <property type="protein sequence ID" value="RMW80903.1"/>
    <property type="molecule type" value="Genomic_DNA"/>
</dbReference>
<organism evidence="2 3">
    <name type="scientific">Aggregatibacter aphrophilus</name>
    <name type="common">Haemophilus aphrophilus</name>
    <dbReference type="NCBI Taxonomy" id="732"/>
    <lineage>
        <taxon>Bacteria</taxon>
        <taxon>Pseudomonadati</taxon>
        <taxon>Pseudomonadota</taxon>
        <taxon>Gammaproteobacteria</taxon>
        <taxon>Pasteurellales</taxon>
        <taxon>Pasteurellaceae</taxon>
        <taxon>Aggregatibacter</taxon>
    </lineage>
</organism>
<keyword evidence="1" id="KW-0812">Transmembrane</keyword>
<dbReference type="InterPro" id="IPR036465">
    <property type="entry name" value="vWFA_dom_sf"/>
</dbReference>
<evidence type="ECO:0000313" key="3">
    <source>
        <dbReference type="Proteomes" id="UP000274211"/>
    </source>
</evidence>
<dbReference type="Gene3D" id="3.40.50.410">
    <property type="entry name" value="von Willebrand factor, type A domain"/>
    <property type="match status" value="1"/>
</dbReference>
<protein>
    <recommendedName>
        <fullName evidence="4">VWFA domain-containing protein</fullName>
    </recommendedName>
</protein>
<gene>
    <name evidence="2" type="ORF">DOL88_08950</name>
</gene>
<feature type="transmembrane region" description="Helical" evidence="1">
    <location>
        <begin position="156"/>
        <end position="176"/>
    </location>
</feature>
<keyword evidence="1" id="KW-1133">Transmembrane helix</keyword>
<sequence length="427" mass="47970">MQRLAWVGLDQYNREAIELFHHYDDIVAVLNRYLPPSTTNILARPEVKDNMVEWYSELQGQPQLLNAHSSHYAEACALVMQRLTSIDALVSELLQKEAIEPAIAAYLKQFTHIVKQHDIQIYSVNQQPVITGWGLKKDVTAEQTPPVTEAKTPRRWLLPLLLFTLAILGFLVWLFLTPSVPETVKIEPIVPKNCRKVEKPADIPQLAIIFNNATGMKYTLLESKEAINAFDEKLQQQILPQSEIDYMDRQPNRSVAAKEAVTHLINDIPNAVDIGLVELQSCVSKSPDVSAAISHGIFTGAQRTELKNKVQNMTVRDHRVPGTPIYEGIEKALTLLDGKKREALIVLITEGNGDCTERKICTLMENVAKERPKLKVNIVSINSPWNVTDCLAKSTGGQIFDHDMTSQEKLTDAIKQAMKPVQQEICE</sequence>
<comment type="caution">
    <text evidence="2">The sequence shown here is derived from an EMBL/GenBank/DDBJ whole genome shotgun (WGS) entry which is preliminary data.</text>
</comment>